<dbReference type="EMBL" id="JAODOQ010000001">
    <property type="protein sequence ID" value="MCT8987409.1"/>
    <property type="molecule type" value="Genomic_DNA"/>
</dbReference>
<keyword evidence="31" id="KW-1185">Reference proteome</keyword>
<comment type="function">
    <text evidence="2 27">NQR complex catalyzes the reduction of ubiquinone-1 to ubiquinol by two successive reactions, coupled with the transport of Na(+) ions from the cytoplasm to the periplasm. The first step is catalyzed by NqrF, which accepts electrons from NADH and reduces ubiquinone-1 to ubisemiquinone by a one-electron transfer pathway.</text>
</comment>
<keyword evidence="12 27" id="KW-0001">2Fe-2S</keyword>
<evidence type="ECO:0000256" key="8">
    <source>
        <dbReference type="ARBA" id="ARBA00022448"/>
    </source>
</evidence>
<feature type="transmembrane region" description="Helical" evidence="27">
    <location>
        <begin position="12"/>
        <end position="32"/>
    </location>
</feature>
<keyword evidence="21 27" id="KW-0830">Ubiquinone</keyword>
<dbReference type="PIRSF" id="PIRSF000044">
    <property type="entry name" value="Cis_Diol_DH_RD"/>
    <property type="match status" value="1"/>
</dbReference>
<feature type="binding site" evidence="27">
    <location>
        <position position="77"/>
    </location>
    <ligand>
        <name>[2Fe-2S] cluster</name>
        <dbReference type="ChEBI" id="CHEBI:190135"/>
    </ligand>
</feature>
<dbReference type="SUPFAM" id="SSF54292">
    <property type="entry name" value="2Fe-2S ferredoxin-like"/>
    <property type="match status" value="1"/>
</dbReference>
<feature type="binding site" evidence="27">
    <location>
        <position position="118"/>
    </location>
    <ligand>
        <name>[2Fe-2S] cluster</name>
        <dbReference type="ChEBI" id="CHEBI:190135"/>
    </ligand>
</feature>
<keyword evidence="8 27" id="KW-0813">Transport</keyword>
<comment type="subunit">
    <text evidence="5 27">Composed of six subunits; NqrA, NqrB, NqrC, NqrD, NqrE and NqrF.</text>
</comment>
<dbReference type="RefSeq" id="WP_261733682.1">
    <property type="nucleotide sequence ID" value="NZ_JAODOQ010000001.1"/>
</dbReference>
<keyword evidence="9 27" id="KW-1003">Cell membrane</keyword>
<keyword evidence="27" id="KW-0812">Transmembrane</keyword>
<dbReference type="NCBIfam" id="TIGR01941">
    <property type="entry name" value="nqrF"/>
    <property type="match status" value="1"/>
</dbReference>
<dbReference type="InterPro" id="IPR017927">
    <property type="entry name" value="FAD-bd_FR_type"/>
</dbReference>
<dbReference type="InterPro" id="IPR001041">
    <property type="entry name" value="2Fe-2S_ferredoxin-type"/>
</dbReference>
<dbReference type="HAMAP" id="MF_00430">
    <property type="entry name" value="NqrF"/>
    <property type="match status" value="1"/>
</dbReference>
<evidence type="ECO:0000256" key="6">
    <source>
        <dbReference type="ARBA" id="ARBA00013099"/>
    </source>
</evidence>
<feature type="domain" description="2Fe-2S ferredoxin-type" evidence="28">
    <location>
        <begin position="40"/>
        <end position="134"/>
    </location>
</feature>
<dbReference type="InterPro" id="IPR010205">
    <property type="entry name" value="NqrF"/>
</dbReference>
<organism evidence="30 31">
    <name type="scientific">Shewanella phaeophyticola</name>
    <dbReference type="NCBI Taxonomy" id="2978345"/>
    <lineage>
        <taxon>Bacteria</taxon>
        <taxon>Pseudomonadati</taxon>
        <taxon>Pseudomonadota</taxon>
        <taxon>Gammaproteobacteria</taxon>
        <taxon>Alteromonadales</taxon>
        <taxon>Shewanellaceae</taxon>
        <taxon>Shewanella</taxon>
    </lineage>
</organism>
<evidence type="ECO:0000256" key="4">
    <source>
        <dbReference type="ARBA" id="ARBA00005570"/>
    </source>
</evidence>
<dbReference type="Proteomes" id="UP001431192">
    <property type="component" value="Unassembled WGS sequence"/>
</dbReference>
<dbReference type="SUPFAM" id="SSF63380">
    <property type="entry name" value="Riboflavin synthase domain-like"/>
    <property type="match status" value="1"/>
</dbReference>
<evidence type="ECO:0000256" key="3">
    <source>
        <dbReference type="ARBA" id="ARBA00004533"/>
    </source>
</evidence>
<dbReference type="Gene3D" id="3.10.20.30">
    <property type="match status" value="1"/>
</dbReference>
<evidence type="ECO:0000256" key="1">
    <source>
        <dbReference type="ARBA" id="ARBA00001974"/>
    </source>
</evidence>
<evidence type="ECO:0000256" key="24">
    <source>
        <dbReference type="ARBA" id="ARBA00030032"/>
    </source>
</evidence>
<dbReference type="InterPro" id="IPR001433">
    <property type="entry name" value="OxRdtase_FAD/NAD-bd"/>
</dbReference>
<comment type="cofactor">
    <cofactor evidence="1 27">
        <name>FAD</name>
        <dbReference type="ChEBI" id="CHEBI:57692"/>
    </cofactor>
</comment>
<dbReference type="InterPro" id="IPR039261">
    <property type="entry name" value="FNR_nucleotide-bd"/>
</dbReference>
<evidence type="ECO:0000256" key="9">
    <source>
        <dbReference type="ARBA" id="ARBA00022475"/>
    </source>
</evidence>
<keyword evidence="22 27" id="KW-0472">Membrane</keyword>
<proteinExistence type="inferred from homology"/>
<dbReference type="PANTHER" id="PTHR43644">
    <property type="entry name" value="NA(+)-TRANSLOCATING NADH-QUINONE REDUCTASE SUBUNIT"/>
    <property type="match status" value="1"/>
</dbReference>
<keyword evidence="14 27" id="KW-0274">FAD</keyword>
<evidence type="ECO:0000256" key="14">
    <source>
        <dbReference type="ARBA" id="ARBA00022827"/>
    </source>
</evidence>
<evidence type="ECO:0000256" key="25">
    <source>
        <dbReference type="ARBA" id="ARBA00030787"/>
    </source>
</evidence>
<evidence type="ECO:0000256" key="27">
    <source>
        <dbReference type="HAMAP-Rule" id="MF_00430"/>
    </source>
</evidence>
<dbReference type="InterPro" id="IPR036010">
    <property type="entry name" value="2Fe-2S_ferredoxin-like_sf"/>
</dbReference>
<feature type="binding site" evidence="27">
    <location>
        <position position="83"/>
    </location>
    <ligand>
        <name>[2Fe-2S] cluster</name>
        <dbReference type="ChEBI" id="CHEBI:190135"/>
    </ligand>
</feature>
<evidence type="ECO:0000256" key="18">
    <source>
        <dbReference type="ARBA" id="ARBA00023027"/>
    </source>
</evidence>
<reference evidence="30" key="1">
    <citation type="submission" date="2022-09" db="EMBL/GenBank/DDBJ databases">
        <title>Shewanella sp. KJ10-1 sp.nov, isolated from marine algae.</title>
        <authorList>
            <person name="Butt M."/>
            <person name="Lee J.K."/>
            <person name="Kim J.M."/>
            <person name="Choi D.G."/>
        </authorList>
    </citation>
    <scope>NUCLEOTIDE SEQUENCE</scope>
    <source>
        <strain evidence="30">KJ10-1</strain>
    </source>
</reference>
<evidence type="ECO:0000313" key="30">
    <source>
        <dbReference type="EMBL" id="MCT8987409.1"/>
    </source>
</evidence>
<comment type="subcellular location">
    <subcellularLocation>
        <location evidence="3">Cell inner membrane</location>
    </subcellularLocation>
    <subcellularLocation>
        <location evidence="27">Cell membrane</location>
        <topology evidence="27">Single-pass membrane protein</topology>
    </subcellularLocation>
</comment>
<comment type="similarity">
    <text evidence="4 27">Belongs to the NqrF family.</text>
</comment>
<dbReference type="Gene3D" id="3.40.50.80">
    <property type="entry name" value="Nucleotide-binding domain of ferredoxin-NADP reductase (FNR) module"/>
    <property type="match status" value="1"/>
</dbReference>
<evidence type="ECO:0000256" key="7">
    <source>
        <dbReference type="ARBA" id="ARBA00019729"/>
    </source>
</evidence>
<dbReference type="InterPro" id="IPR017938">
    <property type="entry name" value="Riboflavin_synthase-like_b-brl"/>
</dbReference>
<comment type="caution">
    <text evidence="30">The sequence shown here is derived from an EMBL/GenBank/DDBJ whole genome shotgun (WGS) entry which is preliminary data.</text>
</comment>
<evidence type="ECO:0000259" key="28">
    <source>
        <dbReference type="PROSITE" id="PS51085"/>
    </source>
</evidence>
<dbReference type="Gene3D" id="2.40.30.10">
    <property type="entry name" value="Translation factors"/>
    <property type="match status" value="1"/>
</dbReference>
<comment type="catalytic activity">
    <reaction evidence="26 27">
        <text>a ubiquinone + n Na(+)(in) + NADH + H(+) = a ubiquinol + n Na(+)(out) + NAD(+)</text>
        <dbReference type="Rhea" id="RHEA:47748"/>
        <dbReference type="Rhea" id="RHEA-COMP:9565"/>
        <dbReference type="Rhea" id="RHEA-COMP:9566"/>
        <dbReference type="ChEBI" id="CHEBI:15378"/>
        <dbReference type="ChEBI" id="CHEBI:16389"/>
        <dbReference type="ChEBI" id="CHEBI:17976"/>
        <dbReference type="ChEBI" id="CHEBI:29101"/>
        <dbReference type="ChEBI" id="CHEBI:57540"/>
        <dbReference type="ChEBI" id="CHEBI:57945"/>
        <dbReference type="EC" id="7.2.1.1"/>
    </reaction>
</comment>
<dbReference type="Pfam" id="PF00111">
    <property type="entry name" value="Fer2"/>
    <property type="match status" value="1"/>
</dbReference>
<evidence type="ECO:0000313" key="31">
    <source>
        <dbReference type="Proteomes" id="UP001431192"/>
    </source>
</evidence>
<evidence type="ECO:0000256" key="15">
    <source>
        <dbReference type="ARBA" id="ARBA00022967"/>
    </source>
</evidence>
<protein>
    <recommendedName>
        <fullName evidence="7 27">Na(+)-translocating NADH-quinone reductase subunit F</fullName>
        <shortName evidence="27">Na(+)-NQR subunit F</shortName>
        <shortName evidence="27">Na(+)-translocating NQR subunit F</shortName>
        <ecNumber evidence="6 27">7.2.1.1</ecNumber>
    </recommendedName>
    <alternativeName>
        <fullName evidence="25 27">NQR complex subunit F</fullName>
    </alternativeName>
    <alternativeName>
        <fullName evidence="24 27">NQR-1 subunit F</fullName>
    </alternativeName>
</protein>
<dbReference type="InterPro" id="IPR012675">
    <property type="entry name" value="Beta-grasp_dom_sf"/>
</dbReference>
<evidence type="ECO:0000256" key="11">
    <source>
        <dbReference type="ARBA" id="ARBA00022630"/>
    </source>
</evidence>
<evidence type="ECO:0000256" key="23">
    <source>
        <dbReference type="ARBA" id="ARBA00023201"/>
    </source>
</evidence>
<evidence type="ECO:0000259" key="29">
    <source>
        <dbReference type="PROSITE" id="PS51384"/>
    </source>
</evidence>
<sequence length="415" mass="45924">MGILESTPIDVYLGVSMFTVIVLVLVLVILFAKSKLVASGDITIGINGDTDKAIKTGAGGKLLGVLADNGIFVSSACGGGGSCGQCRVNIKSGGGDILPTELDHISKGEARQGCRLSCQVNVKTDMEIELDEEIFGIKKWECEVISNDNKATFIKELKLQIPDGESVPFRAGGYIQIEAPAHHVKYAEFDVPEQYRGDWEHFGFFKLESKVDEETIRAYSMANYPEEFGIIMLNVRIATPPPRNLTLPCGKMSSYIWSLKAGDKVTISDPFGEFFAKDTDAEMVFIGGGAGMAPMRSHIFDQLKRLKSKRKMSFWYGARSKREMFYVEDFDGLAAENDNFKWHVALSDPQAEDNWTGYTGFIHNVLYENYLRDHDAPEDCEFYMCAPPMMNAAVIGMLKDLGVEDENILLDDFGG</sequence>
<keyword evidence="15 27" id="KW-1278">Translocase</keyword>
<dbReference type="InterPro" id="IPR008333">
    <property type="entry name" value="Cbr1-like_FAD-bd_dom"/>
</dbReference>
<evidence type="ECO:0000256" key="20">
    <source>
        <dbReference type="ARBA" id="ARBA00023065"/>
    </source>
</evidence>
<keyword evidence="27" id="KW-1133">Transmembrane helix</keyword>
<dbReference type="PROSITE" id="PS51085">
    <property type="entry name" value="2FE2S_FER_2"/>
    <property type="match status" value="1"/>
</dbReference>
<evidence type="ECO:0000256" key="12">
    <source>
        <dbReference type="ARBA" id="ARBA00022714"/>
    </source>
</evidence>
<keyword evidence="16 27" id="KW-0408">Iron</keyword>
<dbReference type="EC" id="7.2.1.1" evidence="6 27"/>
<dbReference type="SUPFAM" id="SSF52343">
    <property type="entry name" value="Ferredoxin reductase-like, C-terminal NADP-linked domain"/>
    <property type="match status" value="1"/>
</dbReference>
<keyword evidence="13 27" id="KW-0479">Metal-binding</keyword>
<evidence type="ECO:0000256" key="22">
    <source>
        <dbReference type="ARBA" id="ARBA00023136"/>
    </source>
</evidence>
<evidence type="ECO:0000256" key="26">
    <source>
        <dbReference type="ARBA" id="ARBA00048891"/>
    </source>
</evidence>
<dbReference type="Pfam" id="PF00970">
    <property type="entry name" value="FAD_binding_6"/>
    <property type="match status" value="1"/>
</dbReference>
<feature type="domain" description="FAD-binding FR-type" evidence="29">
    <location>
        <begin position="137"/>
        <end position="277"/>
    </location>
</feature>
<dbReference type="PANTHER" id="PTHR43644:SF1">
    <property type="entry name" value="NAD(P)H-FLAVIN REDUCTASE"/>
    <property type="match status" value="1"/>
</dbReference>
<dbReference type="CDD" id="cd06188">
    <property type="entry name" value="NADH_quinone_reductase"/>
    <property type="match status" value="1"/>
</dbReference>
<evidence type="ECO:0000256" key="2">
    <source>
        <dbReference type="ARBA" id="ARBA00002972"/>
    </source>
</evidence>
<evidence type="ECO:0000256" key="16">
    <source>
        <dbReference type="ARBA" id="ARBA00023004"/>
    </source>
</evidence>
<evidence type="ECO:0000256" key="17">
    <source>
        <dbReference type="ARBA" id="ARBA00023014"/>
    </source>
</evidence>
<dbReference type="Pfam" id="PF00175">
    <property type="entry name" value="NAD_binding_1"/>
    <property type="match status" value="1"/>
</dbReference>
<feature type="binding site" evidence="27">
    <location>
        <position position="86"/>
    </location>
    <ligand>
        <name>[2Fe-2S] cluster</name>
        <dbReference type="ChEBI" id="CHEBI:190135"/>
    </ligand>
</feature>
<evidence type="ECO:0000256" key="21">
    <source>
        <dbReference type="ARBA" id="ARBA00023075"/>
    </source>
</evidence>
<keyword evidence="19 27" id="KW-0915">Sodium</keyword>
<keyword evidence="18 27" id="KW-0520">NAD</keyword>
<keyword evidence="11 27" id="KW-0285">Flavoprotein</keyword>
<keyword evidence="20 27" id="KW-0406">Ion transport</keyword>
<comment type="cofactor">
    <cofactor evidence="27">
        <name>[2Fe-2S] cluster</name>
        <dbReference type="ChEBI" id="CHEBI:190135"/>
    </cofactor>
    <text evidence="27">Binds 1 [2Fe-2S] cluster.</text>
</comment>
<keyword evidence="23 27" id="KW-0739">Sodium transport</keyword>
<gene>
    <name evidence="27 30" type="primary">nqrF</name>
    <name evidence="30" type="ORF">N4T56_14290</name>
</gene>
<keyword evidence="10" id="KW-0997">Cell inner membrane</keyword>
<evidence type="ECO:0000256" key="13">
    <source>
        <dbReference type="ARBA" id="ARBA00022723"/>
    </source>
</evidence>
<evidence type="ECO:0000256" key="10">
    <source>
        <dbReference type="ARBA" id="ARBA00022519"/>
    </source>
</evidence>
<evidence type="ECO:0000256" key="19">
    <source>
        <dbReference type="ARBA" id="ARBA00023053"/>
    </source>
</evidence>
<name>A0ABT2P692_9GAMM</name>
<accession>A0ABT2P692</accession>
<evidence type="ECO:0000256" key="5">
    <source>
        <dbReference type="ARBA" id="ARBA00011309"/>
    </source>
</evidence>
<dbReference type="PROSITE" id="PS51384">
    <property type="entry name" value="FAD_FR"/>
    <property type="match status" value="1"/>
</dbReference>
<keyword evidence="17 27" id="KW-0411">Iron-sulfur</keyword>